<feature type="domain" description="Fe-containing alcohol dehydrogenase-like C-terminal" evidence="5">
    <location>
        <begin position="185"/>
        <end position="379"/>
    </location>
</feature>
<evidence type="ECO:0000313" key="6">
    <source>
        <dbReference type="EMBL" id="RGX22504.1"/>
    </source>
</evidence>
<dbReference type="SUPFAM" id="SSF56796">
    <property type="entry name" value="Dehydroquinate synthase-like"/>
    <property type="match status" value="1"/>
</dbReference>
<dbReference type="Gene3D" id="3.40.50.1970">
    <property type="match status" value="1"/>
</dbReference>
<dbReference type="PROSITE" id="PS00060">
    <property type="entry name" value="ADH_IRON_2"/>
    <property type="match status" value="1"/>
</dbReference>
<sequence length="382" mass="40760">MFEMINNRQVIFGAGEVKRIPKLLAWYGCKKVFLAVYDKNAPVCGRIVKDLEKEGIGSLIFDRICGEPDTRLLNEGRDLFLSEGCDCTVAVGGGSVLDAAKAIGMLAVNGGTAEEYQMEGREVTAPPPLMIAVPTTSGTGSEATKVSVVLNSTNGLKKSMYHTTMIADTVILDPELTVGLPKSVTAATGMDALSHAVESYVSLNASPLTELYGLKAVELIAGSLERACSHPEDLKARGDMMLASYLGGCAITAGIGIAHIMAQPLGAVYKIPHGDACSVFLPVSMELNLSYAAGKYEKIAKALGAAGEDLTEEENARRGIARIRELRRRIGAPESLSPYITEKPDMAELISTIMRTTGHITCNPRPVDEALMAEAFERAISY</sequence>
<feature type="domain" description="Alcohol dehydrogenase iron-type/glycerol dehydrogenase GldA" evidence="4">
    <location>
        <begin position="8"/>
        <end position="174"/>
    </location>
</feature>
<dbReference type="GO" id="GO:0004022">
    <property type="term" value="F:alcohol dehydrogenase (NAD+) activity"/>
    <property type="evidence" value="ECO:0007669"/>
    <property type="project" value="UniProtKB-ARBA"/>
</dbReference>
<name>A0A413F7Z5_9FIRM</name>
<gene>
    <name evidence="6" type="ORF">DWV29_25550</name>
</gene>
<evidence type="ECO:0000313" key="7">
    <source>
        <dbReference type="Proteomes" id="UP000283880"/>
    </source>
</evidence>
<evidence type="ECO:0000256" key="3">
    <source>
        <dbReference type="ARBA" id="ARBA00023027"/>
    </source>
</evidence>
<keyword evidence="2" id="KW-0560">Oxidoreductase</keyword>
<dbReference type="Gene3D" id="1.20.1090.10">
    <property type="entry name" value="Dehydroquinate synthase-like - alpha domain"/>
    <property type="match status" value="1"/>
</dbReference>
<dbReference type="FunFam" id="3.40.50.1970:FF:000003">
    <property type="entry name" value="Alcohol dehydrogenase, iron-containing"/>
    <property type="match status" value="1"/>
</dbReference>
<dbReference type="PANTHER" id="PTHR11496:SF102">
    <property type="entry name" value="ALCOHOL DEHYDROGENASE 4"/>
    <property type="match status" value="1"/>
</dbReference>
<dbReference type="PANTHER" id="PTHR11496">
    <property type="entry name" value="ALCOHOL DEHYDROGENASE"/>
    <property type="match status" value="1"/>
</dbReference>
<protein>
    <submittedName>
        <fullName evidence="6">Iron-containing alcohol dehydrogenase</fullName>
    </submittedName>
</protein>
<dbReference type="OrthoDB" id="9804734at2"/>
<dbReference type="RefSeq" id="WP_007715098.1">
    <property type="nucleotide sequence ID" value="NZ_JAWRJJ010000233.1"/>
</dbReference>
<dbReference type="InterPro" id="IPR056798">
    <property type="entry name" value="ADH_Fe_C"/>
</dbReference>
<evidence type="ECO:0000259" key="5">
    <source>
        <dbReference type="Pfam" id="PF25137"/>
    </source>
</evidence>
<evidence type="ECO:0000256" key="2">
    <source>
        <dbReference type="ARBA" id="ARBA00023002"/>
    </source>
</evidence>
<dbReference type="Pfam" id="PF00465">
    <property type="entry name" value="Fe-ADH"/>
    <property type="match status" value="1"/>
</dbReference>
<dbReference type="Proteomes" id="UP000283880">
    <property type="component" value="Unassembled WGS sequence"/>
</dbReference>
<evidence type="ECO:0000259" key="4">
    <source>
        <dbReference type="Pfam" id="PF00465"/>
    </source>
</evidence>
<dbReference type="FunFam" id="1.20.1090.10:FF:000001">
    <property type="entry name" value="Aldehyde-alcohol dehydrogenase"/>
    <property type="match status" value="1"/>
</dbReference>
<keyword evidence="3" id="KW-0520">NAD</keyword>
<evidence type="ECO:0000256" key="1">
    <source>
        <dbReference type="ARBA" id="ARBA00007358"/>
    </source>
</evidence>
<dbReference type="AlphaFoldDB" id="A0A413F7Z5"/>
<dbReference type="GO" id="GO:0046872">
    <property type="term" value="F:metal ion binding"/>
    <property type="evidence" value="ECO:0007669"/>
    <property type="project" value="InterPro"/>
</dbReference>
<comment type="caution">
    <text evidence="6">The sequence shown here is derived from an EMBL/GenBank/DDBJ whole genome shotgun (WGS) entry which is preliminary data.</text>
</comment>
<comment type="similarity">
    <text evidence="1">Belongs to the iron-containing alcohol dehydrogenase family.</text>
</comment>
<reference evidence="6 7" key="1">
    <citation type="submission" date="2018-08" db="EMBL/GenBank/DDBJ databases">
        <title>A genome reference for cultivated species of the human gut microbiota.</title>
        <authorList>
            <person name="Zou Y."/>
            <person name="Xue W."/>
            <person name="Luo G."/>
        </authorList>
    </citation>
    <scope>NUCLEOTIDE SEQUENCE [LARGE SCALE GENOMIC DNA]</scope>
    <source>
        <strain evidence="6 7">AF04-15</strain>
    </source>
</reference>
<dbReference type="EMBL" id="QSBM01000027">
    <property type="protein sequence ID" value="RGX22504.1"/>
    <property type="molecule type" value="Genomic_DNA"/>
</dbReference>
<dbReference type="InterPro" id="IPR001670">
    <property type="entry name" value="ADH_Fe/GldA"/>
</dbReference>
<dbReference type="CDD" id="cd14863">
    <property type="entry name" value="Fe-ADH-like"/>
    <property type="match status" value="1"/>
</dbReference>
<organism evidence="6 7">
    <name type="scientific">Enterocloster asparagiformis</name>
    <dbReference type="NCBI Taxonomy" id="333367"/>
    <lineage>
        <taxon>Bacteria</taxon>
        <taxon>Bacillati</taxon>
        <taxon>Bacillota</taxon>
        <taxon>Clostridia</taxon>
        <taxon>Lachnospirales</taxon>
        <taxon>Lachnospiraceae</taxon>
        <taxon>Enterocloster</taxon>
    </lineage>
</organism>
<proteinExistence type="inferred from homology"/>
<accession>A0A413F7Z5</accession>
<dbReference type="Pfam" id="PF25137">
    <property type="entry name" value="ADH_Fe_C"/>
    <property type="match status" value="1"/>
</dbReference>
<dbReference type="PROSITE" id="PS00913">
    <property type="entry name" value="ADH_IRON_1"/>
    <property type="match status" value="1"/>
</dbReference>
<dbReference type="InterPro" id="IPR039697">
    <property type="entry name" value="Alcohol_dehydrogenase_Fe"/>
</dbReference>
<dbReference type="InterPro" id="IPR018211">
    <property type="entry name" value="ADH_Fe_CS"/>
</dbReference>